<sequence length="38" mass="4157">MLQKIFFGVGGLLLALTSGIILDNGNLDNFIFLTNFLL</sequence>
<comment type="caution">
    <text evidence="1">The sequence shown here is derived from an EMBL/GenBank/DDBJ whole genome shotgun (WGS) entry which is preliminary data.</text>
</comment>
<organism evidence="1 2">
    <name type="scientific">Limnospira platensis NIES-46</name>
    <dbReference type="NCBI Taxonomy" id="1236695"/>
    <lineage>
        <taxon>Bacteria</taxon>
        <taxon>Bacillati</taxon>
        <taxon>Cyanobacteriota</taxon>
        <taxon>Cyanophyceae</taxon>
        <taxon>Oscillatoriophycideae</taxon>
        <taxon>Oscillatoriales</taxon>
        <taxon>Sirenicapillariaceae</taxon>
        <taxon>Limnospira</taxon>
    </lineage>
</organism>
<proteinExistence type="predicted"/>
<keyword evidence="2" id="KW-1185">Reference proteome</keyword>
<evidence type="ECO:0000313" key="2">
    <source>
        <dbReference type="Proteomes" id="UP000326169"/>
    </source>
</evidence>
<name>A0A5M3T884_LIMPL</name>
<dbReference type="EMBL" id="BIMW01000088">
    <property type="protein sequence ID" value="GCE94016.1"/>
    <property type="molecule type" value="Genomic_DNA"/>
</dbReference>
<reference evidence="1 2" key="1">
    <citation type="journal article" date="2019" name="J Genomics">
        <title>The Draft Genome of a Hydrogen-producing Cyanobacterium, Arthrospira platensis NIES-46.</title>
        <authorList>
            <person name="Suzuki S."/>
            <person name="Yamaguchi H."/>
            <person name="Kawachi M."/>
        </authorList>
    </citation>
    <scope>NUCLEOTIDE SEQUENCE [LARGE SCALE GENOMIC DNA]</scope>
    <source>
        <strain evidence="1 2">NIES-46</strain>
    </source>
</reference>
<evidence type="ECO:0000313" key="1">
    <source>
        <dbReference type="EMBL" id="GCE94016.1"/>
    </source>
</evidence>
<dbReference type="Proteomes" id="UP000326169">
    <property type="component" value="Unassembled WGS sequence"/>
</dbReference>
<protein>
    <submittedName>
        <fullName evidence="1">Uncharacterized protein</fullName>
    </submittedName>
</protein>
<gene>
    <name evidence="1" type="ORF">NIES46_20680</name>
</gene>
<accession>A0A5M3T884</accession>